<evidence type="ECO:0000313" key="2">
    <source>
        <dbReference type="EMBL" id="CRK99136.1"/>
    </source>
</evidence>
<feature type="region of interest" description="Disordered" evidence="1">
    <location>
        <begin position="56"/>
        <end position="81"/>
    </location>
</feature>
<proteinExistence type="predicted"/>
<dbReference type="Proteomes" id="UP000183832">
    <property type="component" value="Unassembled WGS sequence"/>
</dbReference>
<evidence type="ECO:0000313" key="3">
    <source>
        <dbReference type="Proteomes" id="UP000183832"/>
    </source>
</evidence>
<reference evidence="2 3" key="1">
    <citation type="submission" date="2015-04" db="EMBL/GenBank/DDBJ databases">
        <authorList>
            <person name="Syromyatnikov M.Y."/>
            <person name="Popov V.N."/>
        </authorList>
    </citation>
    <scope>NUCLEOTIDE SEQUENCE [LARGE SCALE GENOMIC DNA]</scope>
</reference>
<keyword evidence="3" id="KW-1185">Reference proteome</keyword>
<dbReference type="AlphaFoldDB" id="A0A1J1IFY8"/>
<sequence length="110" mass="12756">MTSHLICWKTLQLYEGSRQISNNLHRISEGCAQSKMLILKLISPRELDKNASLTIQSLNKTDRQRMKRGEKMSEQNEPANENFSLNNVTSALFRFCIPLIDYSDEQIRKP</sequence>
<accession>A0A1J1IFY8</accession>
<name>A0A1J1IFY8_9DIPT</name>
<feature type="compositionally biased region" description="Basic and acidic residues" evidence="1">
    <location>
        <begin position="60"/>
        <end position="74"/>
    </location>
</feature>
<evidence type="ECO:0000256" key="1">
    <source>
        <dbReference type="SAM" id="MobiDB-lite"/>
    </source>
</evidence>
<organism evidence="2 3">
    <name type="scientific">Clunio marinus</name>
    <dbReference type="NCBI Taxonomy" id="568069"/>
    <lineage>
        <taxon>Eukaryota</taxon>
        <taxon>Metazoa</taxon>
        <taxon>Ecdysozoa</taxon>
        <taxon>Arthropoda</taxon>
        <taxon>Hexapoda</taxon>
        <taxon>Insecta</taxon>
        <taxon>Pterygota</taxon>
        <taxon>Neoptera</taxon>
        <taxon>Endopterygota</taxon>
        <taxon>Diptera</taxon>
        <taxon>Nematocera</taxon>
        <taxon>Chironomoidea</taxon>
        <taxon>Chironomidae</taxon>
        <taxon>Clunio</taxon>
    </lineage>
</organism>
<protein>
    <submittedName>
        <fullName evidence="2">CLUMA_CG012244, isoform A</fullName>
    </submittedName>
</protein>
<gene>
    <name evidence="2" type="ORF">CLUMA_CG012244</name>
</gene>
<dbReference type="EMBL" id="CVRI01000048">
    <property type="protein sequence ID" value="CRK99136.1"/>
    <property type="molecule type" value="Genomic_DNA"/>
</dbReference>